<dbReference type="InterPro" id="IPR001444">
    <property type="entry name" value="Flag_bb_rod_N"/>
</dbReference>
<evidence type="ECO:0000259" key="7">
    <source>
        <dbReference type="Pfam" id="PF22692"/>
    </source>
</evidence>
<dbReference type="RefSeq" id="WP_092961400.1">
    <property type="nucleotide sequence ID" value="NZ_FOSQ01000007.1"/>
</dbReference>
<feature type="domain" description="Flagellar basal-body/hook protein C-terminal" evidence="6">
    <location>
        <begin position="198"/>
        <end position="240"/>
    </location>
</feature>
<feature type="domain" description="Flagellar basal body rod protein N-terminal" evidence="5">
    <location>
        <begin position="9"/>
        <end position="34"/>
    </location>
</feature>
<dbReference type="SUPFAM" id="SSF117143">
    <property type="entry name" value="Flagellar hook protein flgE"/>
    <property type="match status" value="1"/>
</dbReference>
<sequence length="248" mass="27076">MDSPGYIVLSRLVAQARANAVTANNIANADTPAFRGSRPVFSTVLERQRGADLPPGAREVSFTQDRATWRDDRAGPMATTGNPLDIAISAPEGFFVVDTPRGERFTRAGRFVLDGQGQVVDQDGNAVQGANGRPLRIGPGESRIDVLADGTLRTENGDSGQFRIVRFDDTQRLTAEGDRLLAAPETMQPRRVDAPGLVQGAVEGSNVRPITELTRMTEELREFQFVTQMAEKESERLGSAVERILKRR</sequence>
<organism evidence="8 9">
    <name type="scientific">Falsiroseomonas stagni DSM 19981</name>
    <dbReference type="NCBI Taxonomy" id="1123062"/>
    <lineage>
        <taxon>Bacteria</taxon>
        <taxon>Pseudomonadati</taxon>
        <taxon>Pseudomonadota</taxon>
        <taxon>Alphaproteobacteria</taxon>
        <taxon>Acetobacterales</taxon>
        <taxon>Roseomonadaceae</taxon>
        <taxon>Falsiroseomonas</taxon>
    </lineage>
</organism>
<comment type="similarity">
    <text evidence="2 4">Belongs to the flagella basal body rod proteins family.</text>
</comment>
<dbReference type="PANTHER" id="PTHR30435">
    <property type="entry name" value="FLAGELLAR PROTEIN"/>
    <property type="match status" value="1"/>
</dbReference>
<keyword evidence="8" id="KW-0282">Flagellum</keyword>
<dbReference type="OrthoDB" id="9804559at2"/>
<keyword evidence="3 4" id="KW-0975">Bacterial flagellum</keyword>
<evidence type="ECO:0000259" key="6">
    <source>
        <dbReference type="Pfam" id="PF06429"/>
    </source>
</evidence>
<dbReference type="EMBL" id="FOSQ01000007">
    <property type="protein sequence ID" value="SFK79949.1"/>
    <property type="molecule type" value="Genomic_DNA"/>
</dbReference>
<reference evidence="8 9" key="1">
    <citation type="submission" date="2016-10" db="EMBL/GenBank/DDBJ databases">
        <authorList>
            <person name="de Groot N.N."/>
        </authorList>
    </citation>
    <scope>NUCLEOTIDE SEQUENCE [LARGE SCALE GENOMIC DNA]</scope>
    <source>
        <strain evidence="8 9">DSM 19981</strain>
    </source>
</reference>
<dbReference type="Pfam" id="PF06429">
    <property type="entry name" value="Flg_bbr_C"/>
    <property type="match status" value="1"/>
</dbReference>
<dbReference type="Pfam" id="PF00460">
    <property type="entry name" value="Flg_bb_rod"/>
    <property type="match status" value="1"/>
</dbReference>
<protein>
    <submittedName>
        <fullName evidence="8">Flagellar basal-body rod protein FlgF</fullName>
    </submittedName>
</protein>
<proteinExistence type="inferred from homology"/>
<keyword evidence="8" id="KW-0966">Cell projection</keyword>
<dbReference type="InterPro" id="IPR020013">
    <property type="entry name" value="Flagellar_FlgE/F/G"/>
</dbReference>
<dbReference type="GO" id="GO:0009425">
    <property type="term" value="C:bacterial-type flagellum basal body"/>
    <property type="evidence" value="ECO:0007669"/>
    <property type="project" value="UniProtKB-SubCell"/>
</dbReference>
<name>A0A1I4CI42_9PROT</name>
<evidence type="ECO:0000313" key="8">
    <source>
        <dbReference type="EMBL" id="SFK79949.1"/>
    </source>
</evidence>
<dbReference type="Proteomes" id="UP000199473">
    <property type="component" value="Unassembled WGS sequence"/>
</dbReference>
<dbReference type="Pfam" id="PF22692">
    <property type="entry name" value="LlgE_F_G_D1"/>
    <property type="match status" value="1"/>
</dbReference>
<evidence type="ECO:0000256" key="1">
    <source>
        <dbReference type="ARBA" id="ARBA00004117"/>
    </source>
</evidence>
<accession>A0A1I4CI42</accession>
<evidence type="ECO:0000313" key="9">
    <source>
        <dbReference type="Proteomes" id="UP000199473"/>
    </source>
</evidence>
<keyword evidence="9" id="KW-1185">Reference proteome</keyword>
<dbReference type="STRING" id="1123062.SAMN02745775_107219"/>
<evidence type="ECO:0000256" key="2">
    <source>
        <dbReference type="ARBA" id="ARBA00009677"/>
    </source>
</evidence>
<dbReference type="InterPro" id="IPR037925">
    <property type="entry name" value="FlgE/F/G-like"/>
</dbReference>
<dbReference type="InterPro" id="IPR010930">
    <property type="entry name" value="Flg_bb/hook_C_dom"/>
</dbReference>
<evidence type="ECO:0000256" key="3">
    <source>
        <dbReference type="ARBA" id="ARBA00023143"/>
    </source>
</evidence>
<gene>
    <name evidence="8" type="ORF">SAMN02745775_107219</name>
</gene>
<keyword evidence="8" id="KW-0969">Cilium</keyword>
<dbReference type="PROSITE" id="PS00588">
    <property type="entry name" value="FLAGELLA_BB_ROD"/>
    <property type="match status" value="1"/>
</dbReference>
<dbReference type="NCBIfam" id="TIGR03506">
    <property type="entry name" value="FlgEFG_subfam"/>
    <property type="match status" value="1"/>
</dbReference>
<evidence type="ECO:0000256" key="4">
    <source>
        <dbReference type="RuleBase" id="RU362116"/>
    </source>
</evidence>
<dbReference type="PANTHER" id="PTHR30435:SF19">
    <property type="entry name" value="FLAGELLAR BASAL-BODY ROD PROTEIN FLGG"/>
    <property type="match status" value="1"/>
</dbReference>
<evidence type="ECO:0000259" key="5">
    <source>
        <dbReference type="Pfam" id="PF00460"/>
    </source>
</evidence>
<comment type="subcellular location">
    <subcellularLocation>
        <location evidence="1 4">Bacterial flagellum basal body</location>
    </subcellularLocation>
</comment>
<dbReference type="GO" id="GO:0071978">
    <property type="term" value="P:bacterial-type flagellum-dependent swarming motility"/>
    <property type="evidence" value="ECO:0007669"/>
    <property type="project" value="TreeGrafter"/>
</dbReference>
<feature type="domain" description="Flagellar hook protein FlgE/F/G-like D1" evidence="7">
    <location>
        <begin position="92"/>
        <end position="152"/>
    </location>
</feature>
<dbReference type="InterPro" id="IPR053967">
    <property type="entry name" value="LlgE_F_G-like_D1"/>
</dbReference>
<dbReference type="AlphaFoldDB" id="A0A1I4CI42"/>
<dbReference type="InterPro" id="IPR019776">
    <property type="entry name" value="Flagellar_basal_body_rod_CS"/>
</dbReference>